<accession>A0ABM7NW43</accession>
<dbReference type="Proteomes" id="UP001319045">
    <property type="component" value="Chromosome"/>
</dbReference>
<sequence length="331" mass="38506">MSKRLNENITSRYFEAANKLGSKKARRKIIAYVESYDDVFFWRTILGNYEDDSRYFEVMLPTRMNRLERGKKAAIANIMDGVGHNMIACVDADYDYLIQGASPASRTLLTNSYIFHTYAYAIENLQCYAPSLHNVAVAVVLNDHSIFDFNEFMTRYSEIIYPLFVWNIWYYRSDHYAEFTITEFDNIIELGDVRIDDPEYSLDKLHKKVSRAVDGFKKKNPNARESYLALKDDLNRLGVDSSNTYLYIQGHHLFDHVVVPIMDKVCGRLYREREQEIGDQSVHNMQYQTEISSYKNSVGDITAMLKKNMGYAMSPQFKNIMNDVAEFLDAK</sequence>
<dbReference type="EMBL" id="AP024484">
    <property type="protein sequence ID" value="BCS84670.1"/>
    <property type="molecule type" value="Genomic_DNA"/>
</dbReference>
<evidence type="ECO:0000259" key="1">
    <source>
        <dbReference type="Pfam" id="PF14491"/>
    </source>
</evidence>
<proteinExistence type="predicted"/>
<reference evidence="2 3" key="1">
    <citation type="journal article" date="2022" name="Int. J. Syst. Evol. Microbiol.">
        <title>Prevotella herbatica sp. nov., a plant polysaccharide-decomposing anaerobic bacterium isolated from a methanogenic reactor.</title>
        <authorList>
            <person name="Uek A."/>
            <person name="Tonouchi A."/>
            <person name="Kaku N."/>
            <person name="Ueki K."/>
        </authorList>
    </citation>
    <scope>NUCLEOTIDE SEQUENCE [LARGE SCALE GENOMIC DNA]</scope>
    <source>
        <strain evidence="2 3">WR041</strain>
    </source>
</reference>
<dbReference type="Pfam" id="PF14491">
    <property type="entry name" value="DUF4435"/>
    <property type="match status" value="1"/>
</dbReference>
<gene>
    <name evidence="2" type="ORF">prwr041_05630</name>
</gene>
<protein>
    <submittedName>
        <fullName evidence="2">DUF4435 domain-containing protein</fullName>
    </submittedName>
</protein>
<dbReference type="InterPro" id="IPR029492">
    <property type="entry name" value="DUF4435"/>
</dbReference>
<name>A0ABM7NW43_9BACT</name>
<evidence type="ECO:0000313" key="3">
    <source>
        <dbReference type="Proteomes" id="UP001319045"/>
    </source>
</evidence>
<organism evidence="2 3">
    <name type="scientific">Prevotella herbatica</name>
    <dbReference type="NCBI Taxonomy" id="2801997"/>
    <lineage>
        <taxon>Bacteria</taxon>
        <taxon>Pseudomonadati</taxon>
        <taxon>Bacteroidota</taxon>
        <taxon>Bacteroidia</taxon>
        <taxon>Bacteroidales</taxon>
        <taxon>Prevotellaceae</taxon>
        <taxon>Prevotella</taxon>
    </lineage>
</organism>
<dbReference type="RefSeq" id="WP_207154827.1">
    <property type="nucleotide sequence ID" value="NZ_AP024484.1"/>
</dbReference>
<feature type="domain" description="DUF4435" evidence="1">
    <location>
        <begin position="27"/>
        <end position="268"/>
    </location>
</feature>
<evidence type="ECO:0000313" key="2">
    <source>
        <dbReference type="EMBL" id="BCS84670.1"/>
    </source>
</evidence>
<keyword evidence="3" id="KW-1185">Reference proteome</keyword>